<dbReference type="InterPro" id="IPR036179">
    <property type="entry name" value="Ig-like_dom_sf"/>
</dbReference>
<evidence type="ECO:0000313" key="5">
    <source>
        <dbReference type="Proteomes" id="UP001230051"/>
    </source>
</evidence>
<feature type="compositionally biased region" description="Basic and acidic residues" evidence="1">
    <location>
        <begin position="300"/>
        <end position="323"/>
    </location>
</feature>
<feature type="transmembrane region" description="Helical" evidence="2">
    <location>
        <begin position="254"/>
        <end position="276"/>
    </location>
</feature>
<evidence type="ECO:0000256" key="2">
    <source>
        <dbReference type="SAM" id="Phobius"/>
    </source>
</evidence>
<organism evidence="4 5">
    <name type="scientific">Acipenser oxyrinchus oxyrinchus</name>
    <dbReference type="NCBI Taxonomy" id="40147"/>
    <lineage>
        <taxon>Eukaryota</taxon>
        <taxon>Metazoa</taxon>
        <taxon>Chordata</taxon>
        <taxon>Craniata</taxon>
        <taxon>Vertebrata</taxon>
        <taxon>Euteleostomi</taxon>
        <taxon>Actinopterygii</taxon>
        <taxon>Chondrostei</taxon>
        <taxon>Acipenseriformes</taxon>
        <taxon>Acipenseridae</taxon>
        <taxon>Acipenser</taxon>
    </lineage>
</organism>
<feature type="domain" description="Ig-like" evidence="3">
    <location>
        <begin position="158"/>
        <end position="246"/>
    </location>
</feature>
<comment type="caution">
    <text evidence="4">The sequence shown here is derived from an EMBL/GenBank/DDBJ whole genome shotgun (WGS) entry which is preliminary data.</text>
</comment>
<dbReference type="Gene3D" id="2.60.40.10">
    <property type="entry name" value="Immunoglobulins"/>
    <property type="match status" value="2"/>
</dbReference>
<name>A0AAD8LLU3_ACIOX</name>
<dbReference type="Pfam" id="PF13927">
    <property type="entry name" value="Ig_3"/>
    <property type="match status" value="1"/>
</dbReference>
<dbReference type="EMBL" id="JAGXEW010000007">
    <property type="protein sequence ID" value="KAK1170007.1"/>
    <property type="molecule type" value="Genomic_DNA"/>
</dbReference>
<protein>
    <submittedName>
        <fullName evidence="4">Cell surface A33 antigen-like</fullName>
    </submittedName>
</protein>
<dbReference type="InterPro" id="IPR013783">
    <property type="entry name" value="Ig-like_fold"/>
</dbReference>
<dbReference type="PROSITE" id="PS50835">
    <property type="entry name" value="IG_LIKE"/>
    <property type="match status" value="2"/>
</dbReference>
<keyword evidence="2" id="KW-1133">Transmembrane helix</keyword>
<keyword evidence="2" id="KW-0472">Membrane</keyword>
<sequence length="356" mass="39359">MGKEKSLLLREDLSYSVCFFLFVTPVLSAALAISVSIPKEVYEVARGDNVTIPCSFKSTVVLSQIKAMSVHWARLGENPEDPASKILDYYYPANELDINTKYEGRVGFMSKPETGDVSIYLSKVTLEDNGFVECAVNIAKDKDGVNTHATNLLVLVAPSKPLCSLEGKAEYGQDIMLKCFSNEGSPPPIYKWTNYDVRNTLRPDPPKSKQENGMMTLLNVSVDTSGFFICTSSNKIRSASCNITVAVMPPSMNIALTAGIIGAGVVALVIIAVVIYCCCCRNTGPPEEYEMEVPGEEEYDPKSKPLKNTKEYYDEDNEPRHNGDTYYDDGEEEENKRSRPPMIPPNKPRNMGHSDS</sequence>
<dbReference type="InterPro" id="IPR042474">
    <property type="entry name" value="A33"/>
</dbReference>
<proteinExistence type="predicted"/>
<dbReference type="InterPro" id="IPR007110">
    <property type="entry name" value="Ig-like_dom"/>
</dbReference>
<dbReference type="PANTHER" id="PTHR44969:SF1">
    <property type="entry name" value="CELL SURFACE A33 ANTIGEN"/>
    <property type="match status" value="1"/>
</dbReference>
<feature type="domain" description="Ig-like" evidence="3">
    <location>
        <begin position="25"/>
        <end position="146"/>
    </location>
</feature>
<feature type="region of interest" description="Disordered" evidence="1">
    <location>
        <begin position="289"/>
        <end position="356"/>
    </location>
</feature>
<feature type="transmembrane region" description="Helical" evidence="2">
    <location>
        <begin position="13"/>
        <end position="37"/>
    </location>
</feature>
<dbReference type="InterPro" id="IPR013106">
    <property type="entry name" value="Ig_V-set"/>
</dbReference>
<dbReference type="GO" id="GO:0005886">
    <property type="term" value="C:plasma membrane"/>
    <property type="evidence" value="ECO:0007669"/>
    <property type="project" value="InterPro"/>
</dbReference>
<evidence type="ECO:0000313" key="4">
    <source>
        <dbReference type="EMBL" id="KAK1170007.1"/>
    </source>
</evidence>
<dbReference type="PANTHER" id="PTHR44969">
    <property type="entry name" value="CELL SURFACE A33 ANTIGEN"/>
    <property type="match status" value="1"/>
</dbReference>
<gene>
    <name evidence="4" type="primary">Gpa33</name>
    <name evidence="4" type="ORF">AOXY_G8938</name>
</gene>
<dbReference type="Pfam" id="PF07686">
    <property type="entry name" value="V-set"/>
    <property type="match status" value="1"/>
</dbReference>
<dbReference type="SMART" id="SM00409">
    <property type="entry name" value="IG"/>
    <property type="match status" value="2"/>
</dbReference>
<accession>A0AAD8LLU3</accession>
<evidence type="ECO:0000259" key="3">
    <source>
        <dbReference type="PROSITE" id="PS50835"/>
    </source>
</evidence>
<keyword evidence="5" id="KW-1185">Reference proteome</keyword>
<feature type="compositionally biased region" description="Acidic residues" evidence="1">
    <location>
        <begin position="289"/>
        <end position="299"/>
    </location>
</feature>
<dbReference type="SMART" id="SM00406">
    <property type="entry name" value="IGv"/>
    <property type="match status" value="1"/>
</dbReference>
<dbReference type="SUPFAM" id="SSF48726">
    <property type="entry name" value="Immunoglobulin"/>
    <property type="match status" value="2"/>
</dbReference>
<dbReference type="InterPro" id="IPR003599">
    <property type="entry name" value="Ig_sub"/>
</dbReference>
<dbReference type="Proteomes" id="UP001230051">
    <property type="component" value="Unassembled WGS sequence"/>
</dbReference>
<evidence type="ECO:0000256" key="1">
    <source>
        <dbReference type="SAM" id="MobiDB-lite"/>
    </source>
</evidence>
<keyword evidence="2" id="KW-0812">Transmembrane</keyword>
<reference evidence="4" key="1">
    <citation type="submission" date="2022-02" db="EMBL/GenBank/DDBJ databases">
        <title>Atlantic sturgeon de novo genome assembly.</title>
        <authorList>
            <person name="Stock M."/>
            <person name="Klopp C."/>
            <person name="Guiguen Y."/>
            <person name="Cabau C."/>
            <person name="Parinello H."/>
            <person name="Santidrian Yebra-Pimentel E."/>
            <person name="Kuhl H."/>
            <person name="Dirks R.P."/>
            <person name="Guessner J."/>
            <person name="Wuertz S."/>
            <person name="Du K."/>
            <person name="Schartl M."/>
        </authorList>
    </citation>
    <scope>NUCLEOTIDE SEQUENCE</scope>
    <source>
        <strain evidence="4">STURGEONOMICS-FGT-2020</strain>
        <tissue evidence="4">Whole blood</tissue>
    </source>
</reference>
<dbReference type="AlphaFoldDB" id="A0AAD8LLU3"/>